<organism evidence="3 4">
    <name type="scientific">Ferrimonas pelagia</name>
    <dbReference type="NCBI Taxonomy" id="1177826"/>
    <lineage>
        <taxon>Bacteria</taxon>
        <taxon>Pseudomonadati</taxon>
        <taxon>Pseudomonadota</taxon>
        <taxon>Gammaproteobacteria</taxon>
        <taxon>Alteromonadales</taxon>
        <taxon>Ferrimonadaceae</taxon>
        <taxon>Ferrimonas</taxon>
    </lineage>
</organism>
<evidence type="ECO:0000313" key="3">
    <source>
        <dbReference type="EMBL" id="GAA4874630.1"/>
    </source>
</evidence>
<sequence length="391" mass="43084">MTGLSWTFVYGRESAMNWKWVSGIVVAGVAVVMLGRLGLDTEQESLVMECQRDLAALPDFLLENDTGATDHLQQKGRKHFTHAMTQARAAADRVSTRSECDKVLNRYLQAYRGTHLWLMALHDGGPSWEESWQAQTTSTPTIEPLTKDTLLLTLPGFAHAQGEALAALMTEKETTLSAYPNWIIDIRNNGGGTDSSFQPLLPYLLSDELYLPGIELLSSSNTLDGYGAMCARFMDDLASCQRMVEPRIAALAQTPHGQYTTAGEDSMRTFRVPAAASQPQRVAVLIDQGCGSSCESFALMARQGFAVKLLGRPTIGALDYSNMVPWILPSEQRELFYASSRRMALPEYSVDIAGVAPDIYLPKPQDPEQEIEQVRRWLEGGSLQPVMADAD</sequence>
<dbReference type="SUPFAM" id="SSF52096">
    <property type="entry name" value="ClpP/crotonase"/>
    <property type="match status" value="1"/>
</dbReference>
<dbReference type="Gene3D" id="3.90.226.10">
    <property type="entry name" value="2-enoyl-CoA Hydratase, Chain A, domain 1"/>
    <property type="match status" value="1"/>
</dbReference>
<dbReference type="InterPro" id="IPR029045">
    <property type="entry name" value="ClpP/crotonase-like_dom_sf"/>
</dbReference>
<name>A0ABP9EF33_9GAMM</name>
<proteinExistence type="predicted"/>
<dbReference type="InterPro" id="IPR005151">
    <property type="entry name" value="Tail-specific_protease"/>
</dbReference>
<keyword evidence="1" id="KW-0472">Membrane</keyword>
<reference evidence="4" key="1">
    <citation type="journal article" date="2019" name="Int. J. Syst. Evol. Microbiol.">
        <title>The Global Catalogue of Microorganisms (GCM) 10K type strain sequencing project: providing services to taxonomists for standard genome sequencing and annotation.</title>
        <authorList>
            <consortium name="The Broad Institute Genomics Platform"/>
            <consortium name="The Broad Institute Genome Sequencing Center for Infectious Disease"/>
            <person name="Wu L."/>
            <person name="Ma J."/>
        </authorList>
    </citation>
    <scope>NUCLEOTIDE SEQUENCE [LARGE SCALE GENOMIC DNA]</scope>
    <source>
        <strain evidence="4">JCM 18401</strain>
    </source>
</reference>
<keyword evidence="1" id="KW-0812">Transmembrane</keyword>
<dbReference type="Proteomes" id="UP001499988">
    <property type="component" value="Unassembled WGS sequence"/>
</dbReference>
<dbReference type="Pfam" id="PF03572">
    <property type="entry name" value="Peptidase_S41"/>
    <property type="match status" value="1"/>
</dbReference>
<keyword evidence="4" id="KW-1185">Reference proteome</keyword>
<comment type="caution">
    <text evidence="3">The sequence shown here is derived from an EMBL/GenBank/DDBJ whole genome shotgun (WGS) entry which is preliminary data.</text>
</comment>
<evidence type="ECO:0000259" key="2">
    <source>
        <dbReference type="Pfam" id="PF03572"/>
    </source>
</evidence>
<protein>
    <recommendedName>
        <fullName evidence="2">Tail specific protease domain-containing protein</fullName>
    </recommendedName>
</protein>
<keyword evidence="1" id="KW-1133">Transmembrane helix</keyword>
<feature type="transmembrane region" description="Helical" evidence="1">
    <location>
        <begin position="20"/>
        <end position="39"/>
    </location>
</feature>
<feature type="domain" description="Tail specific protease" evidence="2">
    <location>
        <begin position="150"/>
        <end position="360"/>
    </location>
</feature>
<dbReference type="EMBL" id="BAABJZ010000006">
    <property type="protein sequence ID" value="GAA4874630.1"/>
    <property type="molecule type" value="Genomic_DNA"/>
</dbReference>
<evidence type="ECO:0000256" key="1">
    <source>
        <dbReference type="SAM" id="Phobius"/>
    </source>
</evidence>
<gene>
    <name evidence="3" type="ORF">GCM10023333_04560</name>
</gene>
<accession>A0ABP9EF33</accession>
<evidence type="ECO:0000313" key="4">
    <source>
        <dbReference type="Proteomes" id="UP001499988"/>
    </source>
</evidence>